<comment type="caution">
    <text evidence="6">The sequence shown here is derived from an EMBL/GenBank/DDBJ whole genome shotgun (WGS) entry which is preliminary data.</text>
</comment>
<dbReference type="PANTHER" id="PTHR43117:SF4">
    <property type="entry name" value="OSMOPROTECTANT IMPORT ATP-BINDING PROTEIN OSMV"/>
    <property type="match status" value="1"/>
</dbReference>
<gene>
    <name evidence="6" type="ORF">LX73_1058</name>
</gene>
<dbReference type="InterPro" id="IPR027417">
    <property type="entry name" value="P-loop_NTPase"/>
</dbReference>
<organism evidence="6 7">
    <name type="scientific">Fodinibius salinus</name>
    <dbReference type="NCBI Taxonomy" id="860790"/>
    <lineage>
        <taxon>Bacteria</taxon>
        <taxon>Pseudomonadati</taxon>
        <taxon>Balneolota</taxon>
        <taxon>Balneolia</taxon>
        <taxon>Balneolales</taxon>
        <taxon>Balneolaceae</taxon>
        <taxon>Fodinibius</taxon>
    </lineage>
</organism>
<evidence type="ECO:0000259" key="5">
    <source>
        <dbReference type="PROSITE" id="PS50893"/>
    </source>
</evidence>
<dbReference type="PROSITE" id="PS50893">
    <property type="entry name" value="ABC_TRANSPORTER_2"/>
    <property type="match status" value="1"/>
</dbReference>
<sequence>MIQLQHVSKVFDGNHLAVDDVSFSVKEGEIFGLIGTSGCGKTTTMKMINRLIDPTSGSIFVDDQQVKAQKPESLRQKIGYVIQDVGLFPHYTVAENIATVPTLKGWNKKRIESRCEDLLELVGLNADEFAHRKPEALSGGQQQRVGLARALAADPPIILMDEPFGALDPITKREVQIEVQNIFSEINKTVLLVTHDVVEAFAMCDRLCLLDAGKVQQIGTPQELLFSPANDFVDSFFASDRFQLELLSVNLSEILDIEPNSKLYWSPPLEGEQEDEIGREQSLYSIIEEMEERAHDNTVIIHRVDGQTVDSLSFSNLLSKFRQYSNTLKAGGANG</sequence>
<keyword evidence="4 6" id="KW-0067">ATP-binding</keyword>
<dbReference type="SUPFAM" id="SSF52540">
    <property type="entry name" value="P-loop containing nucleoside triphosphate hydrolases"/>
    <property type="match status" value="1"/>
</dbReference>
<evidence type="ECO:0000256" key="3">
    <source>
        <dbReference type="ARBA" id="ARBA00022741"/>
    </source>
</evidence>
<proteinExistence type="inferred from homology"/>
<protein>
    <submittedName>
        <fullName evidence="6">Osmoprotectant transport system ATP-binding protein</fullName>
    </submittedName>
</protein>
<evidence type="ECO:0000313" key="7">
    <source>
        <dbReference type="Proteomes" id="UP000324595"/>
    </source>
</evidence>
<dbReference type="PANTHER" id="PTHR43117">
    <property type="entry name" value="OSMOPROTECTANT IMPORT ATP-BINDING PROTEIN OSMV"/>
    <property type="match status" value="1"/>
</dbReference>
<keyword evidence="3" id="KW-0547">Nucleotide-binding</keyword>
<dbReference type="GO" id="GO:0005524">
    <property type="term" value="F:ATP binding"/>
    <property type="evidence" value="ECO:0007669"/>
    <property type="project" value="UniProtKB-KW"/>
</dbReference>
<dbReference type="AlphaFoldDB" id="A0A5D3YL27"/>
<evidence type="ECO:0000256" key="1">
    <source>
        <dbReference type="ARBA" id="ARBA00005417"/>
    </source>
</evidence>
<name>A0A5D3YL27_9BACT</name>
<dbReference type="InterPro" id="IPR003439">
    <property type="entry name" value="ABC_transporter-like_ATP-bd"/>
</dbReference>
<keyword evidence="2" id="KW-0813">Transport</keyword>
<dbReference type="SMART" id="SM00382">
    <property type="entry name" value="AAA"/>
    <property type="match status" value="1"/>
</dbReference>
<reference evidence="6 7" key="1">
    <citation type="submission" date="2019-07" db="EMBL/GenBank/DDBJ databases">
        <title>Genomic Encyclopedia of Archaeal and Bacterial Type Strains, Phase II (KMG-II): from individual species to whole genera.</title>
        <authorList>
            <person name="Goeker M."/>
        </authorList>
    </citation>
    <scope>NUCLEOTIDE SEQUENCE [LARGE SCALE GENOMIC DNA]</scope>
    <source>
        <strain evidence="6 7">DSM 21935</strain>
    </source>
</reference>
<dbReference type="EMBL" id="VNHY01000002">
    <property type="protein sequence ID" value="TYP93357.1"/>
    <property type="molecule type" value="Genomic_DNA"/>
</dbReference>
<dbReference type="GO" id="GO:0015697">
    <property type="term" value="P:quaternary ammonium group transport"/>
    <property type="evidence" value="ECO:0007669"/>
    <property type="project" value="UniProtKB-ARBA"/>
</dbReference>
<dbReference type="Proteomes" id="UP000324595">
    <property type="component" value="Unassembled WGS sequence"/>
</dbReference>
<dbReference type="FunFam" id="3.40.50.300:FF:000425">
    <property type="entry name" value="Probable ABC transporter, ATP-binding subunit"/>
    <property type="match status" value="1"/>
</dbReference>
<comment type="similarity">
    <text evidence="1">Belongs to the ABC transporter superfamily.</text>
</comment>
<feature type="domain" description="ABC transporter" evidence="5">
    <location>
        <begin position="2"/>
        <end position="237"/>
    </location>
</feature>
<evidence type="ECO:0000256" key="4">
    <source>
        <dbReference type="ARBA" id="ARBA00022840"/>
    </source>
</evidence>
<keyword evidence="7" id="KW-1185">Reference proteome</keyword>
<dbReference type="PROSITE" id="PS00211">
    <property type="entry name" value="ABC_TRANSPORTER_1"/>
    <property type="match status" value="1"/>
</dbReference>
<dbReference type="Pfam" id="PF00005">
    <property type="entry name" value="ABC_tran"/>
    <property type="match status" value="1"/>
</dbReference>
<accession>A0A5D3YL27</accession>
<evidence type="ECO:0000256" key="2">
    <source>
        <dbReference type="ARBA" id="ARBA00022448"/>
    </source>
</evidence>
<dbReference type="GO" id="GO:0016887">
    <property type="term" value="F:ATP hydrolysis activity"/>
    <property type="evidence" value="ECO:0007669"/>
    <property type="project" value="InterPro"/>
</dbReference>
<dbReference type="InterPro" id="IPR003593">
    <property type="entry name" value="AAA+_ATPase"/>
</dbReference>
<dbReference type="InterPro" id="IPR017871">
    <property type="entry name" value="ABC_transporter-like_CS"/>
</dbReference>
<dbReference type="RefSeq" id="WP_148898432.1">
    <property type="nucleotide sequence ID" value="NZ_VNHY01000002.1"/>
</dbReference>
<evidence type="ECO:0000313" key="6">
    <source>
        <dbReference type="EMBL" id="TYP93357.1"/>
    </source>
</evidence>
<dbReference type="OrthoDB" id="9782239at2"/>
<dbReference type="Gene3D" id="3.40.50.300">
    <property type="entry name" value="P-loop containing nucleotide triphosphate hydrolases"/>
    <property type="match status" value="1"/>
</dbReference>